<protein>
    <submittedName>
        <fullName evidence="2">Uncharacterized protein</fullName>
    </submittedName>
</protein>
<dbReference type="Proteomes" id="UP000274556">
    <property type="component" value="Unassembled WGS sequence"/>
</dbReference>
<feature type="compositionally biased region" description="Low complexity" evidence="1">
    <location>
        <begin position="202"/>
        <end position="212"/>
    </location>
</feature>
<proteinExistence type="predicted"/>
<dbReference type="AlphaFoldDB" id="A0A495V5M1"/>
<sequence length="212" mass="22764">MTSDMAEERFDLSYKGDLAPGADPARVRERLTALFKLSEAGAERLFTGRPVIVKRNADAATTARFTEVFEHAGARLTVTPLNTPLNTPRNTEAQPLTSGNATEAVSALHRDPSPQPDSPDDSANPPLSLATAQDGFLEPSRTVNIAAFDTGELSLVSGQDWSLADCEPLPTPIPIPDIDYLSLAEIEPPDESPRSERPRSEPPGSAPREPPD</sequence>
<evidence type="ECO:0000313" key="2">
    <source>
        <dbReference type="EMBL" id="RKT43098.1"/>
    </source>
</evidence>
<reference evidence="2 3" key="1">
    <citation type="submission" date="2018-10" db="EMBL/GenBank/DDBJ databases">
        <title>Genomic Encyclopedia of Archaeal and Bacterial Type Strains, Phase II (KMG-II): from individual species to whole genera.</title>
        <authorList>
            <person name="Goeker M."/>
        </authorList>
    </citation>
    <scope>NUCLEOTIDE SEQUENCE [LARGE SCALE GENOMIC DNA]</scope>
    <source>
        <strain evidence="2 3">DSM 235</strain>
    </source>
</reference>
<accession>A0A495V5M1</accession>
<feature type="region of interest" description="Disordered" evidence="1">
    <location>
        <begin position="185"/>
        <end position="212"/>
    </location>
</feature>
<gene>
    <name evidence="2" type="ORF">BDD21_0408</name>
</gene>
<name>A0A495V5M1_9GAMM</name>
<dbReference type="EMBL" id="RBXL01000001">
    <property type="protein sequence ID" value="RKT43098.1"/>
    <property type="molecule type" value="Genomic_DNA"/>
</dbReference>
<feature type="region of interest" description="Disordered" evidence="1">
    <location>
        <begin position="79"/>
        <end position="135"/>
    </location>
</feature>
<feature type="compositionally biased region" description="Polar residues" evidence="1">
    <location>
        <begin position="92"/>
        <end position="103"/>
    </location>
</feature>
<keyword evidence="3" id="KW-1185">Reference proteome</keyword>
<organism evidence="2 3">
    <name type="scientific">Thiocapsa rosea</name>
    <dbReference type="NCBI Taxonomy" id="69360"/>
    <lineage>
        <taxon>Bacteria</taxon>
        <taxon>Pseudomonadati</taxon>
        <taxon>Pseudomonadota</taxon>
        <taxon>Gammaproteobacteria</taxon>
        <taxon>Chromatiales</taxon>
        <taxon>Chromatiaceae</taxon>
        <taxon>Thiocapsa</taxon>
    </lineage>
</organism>
<comment type="caution">
    <text evidence="2">The sequence shown here is derived from an EMBL/GenBank/DDBJ whole genome shotgun (WGS) entry which is preliminary data.</text>
</comment>
<feature type="compositionally biased region" description="Low complexity" evidence="1">
    <location>
        <begin position="79"/>
        <end position="91"/>
    </location>
</feature>
<evidence type="ECO:0000313" key="3">
    <source>
        <dbReference type="Proteomes" id="UP000274556"/>
    </source>
</evidence>
<dbReference type="RefSeq" id="WP_245969362.1">
    <property type="nucleotide sequence ID" value="NZ_RBXL01000001.1"/>
</dbReference>
<evidence type="ECO:0000256" key="1">
    <source>
        <dbReference type="SAM" id="MobiDB-lite"/>
    </source>
</evidence>
<feature type="compositionally biased region" description="Basic and acidic residues" evidence="1">
    <location>
        <begin position="191"/>
        <end position="200"/>
    </location>
</feature>